<feature type="domain" description="RZZ complex subunit KNTC1/ROD C-terminal" evidence="2">
    <location>
        <begin position="4"/>
        <end position="81"/>
    </location>
</feature>
<evidence type="ECO:0000313" key="4">
    <source>
        <dbReference type="Proteomes" id="UP001529510"/>
    </source>
</evidence>
<dbReference type="Pfam" id="PF10493">
    <property type="entry name" value="Rod_C"/>
    <property type="match status" value="1"/>
</dbReference>
<comment type="caution">
    <text evidence="3">The sequence shown here is derived from an EMBL/GenBank/DDBJ whole genome shotgun (WGS) entry which is preliminary data.</text>
</comment>
<feature type="signal peptide" evidence="1">
    <location>
        <begin position="1"/>
        <end position="20"/>
    </location>
</feature>
<dbReference type="AlphaFoldDB" id="A0ABD0R1P5"/>
<organism evidence="3 4">
    <name type="scientific">Cirrhinus mrigala</name>
    <name type="common">Mrigala</name>
    <dbReference type="NCBI Taxonomy" id="683832"/>
    <lineage>
        <taxon>Eukaryota</taxon>
        <taxon>Metazoa</taxon>
        <taxon>Chordata</taxon>
        <taxon>Craniata</taxon>
        <taxon>Vertebrata</taxon>
        <taxon>Euteleostomi</taxon>
        <taxon>Actinopterygii</taxon>
        <taxon>Neopterygii</taxon>
        <taxon>Teleostei</taxon>
        <taxon>Ostariophysi</taxon>
        <taxon>Cypriniformes</taxon>
        <taxon>Cyprinidae</taxon>
        <taxon>Labeoninae</taxon>
        <taxon>Labeonini</taxon>
        <taxon>Cirrhinus</taxon>
    </lineage>
</organism>
<dbReference type="Proteomes" id="UP001529510">
    <property type="component" value="Unassembled WGS sequence"/>
</dbReference>
<sequence length="84" mass="9376">MCWYLRAFWLTVLLQTRGEALISKLQLGYQRSATENALLSSRLSSPELLKLTGLPGRLIVALFEHGSVLDRMKNPAGLTYPGKD</sequence>
<keyword evidence="1" id="KW-0732">Signal</keyword>
<keyword evidence="4" id="KW-1185">Reference proteome</keyword>
<gene>
    <name evidence="3" type="ORF">M9458_010203</name>
</gene>
<feature type="non-terminal residue" evidence="3">
    <location>
        <position position="84"/>
    </location>
</feature>
<proteinExistence type="predicted"/>
<reference evidence="3 4" key="1">
    <citation type="submission" date="2024-05" db="EMBL/GenBank/DDBJ databases">
        <title>Genome sequencing and assembly of Indian major carp, Cirrhinus mrigala (Hamilton, 1822).</title>
        <authorList>
            <person name="Mohindra V."/>
            <person name="Chowdhury L.M."/>
            <person name="Lal K."/>
            <person name="Jena J.K."/>
        </authorList>
    </citation>
    <scope>NUCLEOTIDE SEQUENCE [LARGE SCALE GENOMIC DNA]</scope>
    <source>
        <strain evidence="3">CM1030</strain>
        <tissue evidence="3">Blood</tissue>
    </source>
</reference>
<dbReference type="PANTHER" id="PTHR15688">
    <property type="entry name" value="KINETOCHORE-ASSOCIATED PROTEIN 1"/>
    <property type="match status" value="1"/>
</dbReference>
<protein>
    <recommendedName>
        <fullName evidence="2">RZZ complex subunit KNTC1/ROD C-terminal domain-containing protein</fullName>
    </recommendedName>
</protein>
<feature type="chain" id="PRO_5044765920" description="RZZ complex subunit KNTC1/ROD C-terminal domain-containing protein" evidence="1">
    <location>
        <begin position="21"/>
        <end position="84"/>
    </location>
</feature>
<dbReference type="PANTHER" id="PTHR15688:SF1">
    <property type="entry name" value="KINETOCHORE-ASSOCIATED PROTEIN 1"/>
    <property type="match status" value="1"/>
</dbReference>
<evidence type="ECO:0000313" key="3">
    <source>
        <dbReference type="EMBL" id="KAL0191907.1"/>
    </source>
</evidence>
<dbReference type="InterPro" id="IPR052802">
    <property type="entry name" value="KNTC1"/>
</dbReference>
<name>A0ABD0R1P5_CIRMR</name>
<dbReference type="InterPro" id="IPR019527">
    <property type="entry name" value="RZZ-complex_KNTC1/ROD_C"/>
</dbReference>
<accession>A0ABD0R1P5</accession>
<dbReference type="EMBL" id="JAMKFB020000005">
    <property type="protein sequence ID" value="KAL0191907.1"/>
    <property type="molecule type" value="Genomic_DNA"/>
</dbReference>
<evidence type="ECO:0000256" key="1">
    <source>
        <dbReference type="SAM" id="SignalP"/>
    </source>
</evidence>
<evidence type="ECO:0000259" key="2">
    <source>
        <dbReference type="Pfam" id="PF10493"/>
    </source>
</evidence>